<dbReference type="EMBL" id="CM037160">
    <property type="protein sequence ID" value="KAH7839849.1"/>
    <property type="molecule type" value="Genomic_DNA"/>
</dbReference>
<evidence type="ECO:0000313" key="1">
    <source>
        <dbReference type="EMBL" id="KAH7839849.1"/>
    </source>
</evidence>
<reference evidence="1 2" key="1">
    <citation type="journal article" date="2021" name="Hortic Res">
        <title>High-quality reference genome and annotation aids understanding of berry development for evergreen blueberry (Vaccinium darrowii).</title>
        <authorList>
            <person name="Yu J."/>
            <person name="Hulse-Kemp A.M."/>
            <person name="Babiker E."/>
            <person name="Staton M."/>
        </authorList>
    </citation>
    <scope>NUCLEOTIDE SEQUENCE [LARGE SCALE GENOMIC DNA]</scope>
    <source>
        <strain evidence="2">cv. NJ 8807/NJ 8810</strain>
        <tissue evidence="1">Young leaf</tissue>
    </source>
</reference>
<dbReference type="Proteomes" id="UP000828048">
    <property type="component" value="Chromosome 10"/>
</dbReference>
<name>A0ACB7XGB1_9ERIC</name>
<proteinExistence type="predicted"/>
<comment type="caution">
    <text evidence="1">The sequence shown here is derived from an EMBL/GenBank/DDBJ whole genome shotgun (WGS) entry which is preliminary data.</text>
</comment>
<keyword evidence="2" id="KW-1185">Reference proteome</keyword>
<organism evidence="1 2">
    <name type="scientific">Vaccinium darrowii</name>
    <dbReference type="NCBI Taxonomy" id="229202"/>
    <lineage>
        <taxon>Eukaryota</taxon>
        <taxon>Viridiplantae</taxon>
        <taxon>Streptophyta</taxon>
        <taxon>Embryophyta</taxon>
        <taxon>Tracheophyta</taxon>
        <taxon>Spermatophyta</taxon>
        <taxon>Magnoliopsida</taxon>
        <taxon>eudicotyledons</taxon>
        <taxon>Gunneridae</taxon>
        <taxon>Pentapetalae</taxon>
        <taxon>asterids</taxon>
        <taxon>Ericales</taxon>
        <taxon>Ericaceae</taxon>
        <taxon>Vaccinioideae</taxon>
        <taxon>Vaccinieae</taxon>
        <taxon>Vaccinium</taxon>
    </lineage>
</organism>
<gene>
    <name evidence="1" type="ORF">Vadar_009624</name>
</gene>
<evidence type="ECO:0000313" key="2">
    <source>
        <dbReference type="Proteomes" id="UP000828048"/>
    </source>
</evidence>
<accession>A0ACB7XGB1</accession>
<sequence length="974" mass="110250">MPHWNVYISISGGVIMSTACNLGFLTIMTILDSDYKMENGALGIPLAPEVEKRIVDELTNIAESNLKEGNLYYVISNRWFTSWQKYTGQNVDSYLFDKHSPDSESLDFQKLVDRPGPIDNSDILVNGTDTEGNDLELRRTLQERFDYILVPQPVWEKLFDWYKGGPALPRNMISQGDFNVQFSVEVFPLCLKLIDSTDNSQSIIRLSKKASLQELYQRVCALRGIEPEKVRIWDYFNKKKHEILEDSQKTLEKAELQMDQDIVLEVQEDGFWPSRFSMDSTGNELALIPIDPPRSSVTTGGRPNLSNDHSTSYGGSFYLDSTLSSSIADTEDGYDISKAATKADRGGFAGLQNLGNTCFMNSAIQCLVHTPPIVEYFLQDYANEINEQNPLGLHGELAVAFGELLRKLWCSGRTAIAPRAFKGKLGRFAPQFSGFNQHDSQELLAFLLDGLHEDLNRVKQKPYFETKDSDGRPDEEVADECWKHHKARNDSIIVDVCQLFSQNPQGQYKSTLVCPDCSKISITFDPFMYLSLPLPSTVTRRMTVTVFYSDGSVLPMPYTVTVLMQGCCKDLSMALGAACCLSSDESLLLAEVYDHQIYQYFDTPWEPLSSIKDEEHLVAYRFPKNWAGLTRLEICHRYLENCLSDNLKGSQRKLFLTPLVTYLENPQTGADIDIAVSRVLSPLRRKTYFGPTNINGGKENDSFSGAIDESKNSSATHNGHGFQLMLNGKQEETSSRELNFQLCVTNDKGFSCWPISKDSPFKPGQSVNVMLDWTNKDHELYDSSYLKDLPEVHKAGLTAKKTRQEAVSLFSCLDAFLKKEPLGLDDMWYCPSCKEHRQATKKLDLWRLPDVLVFHLKRFSYSRYLKNKLDTFVNFPIENLDLSKYVRSKDAFGQSHVYELYAISNHYGGVGGGHYSAYAKLIDENRWYHFDDAHVSPVSEDDIKSSAAYVLFYQRVKVEPNAGLGKPPQDQVNP</sequence>
<protein>
    <submittedName>
        <fullName evidence="1">Uncharacterized protein</fullName>
    </submittedName>
</protein>